<name>A0A1R3J2V9_COCAP</name>
<proteinExistence type="predicted"/>
<gene>
    <name evidence="2" type="ORF">CCACVL1_06784</name>
    <name evidence="1" type="ORF">CCACVL1_08012</name>
</gene>
<keyword evidence="3" id="KW-1185">Reference proteome</keyword>
<dbReference type="Gramene" id="OMO89116">
    <property type="protein sequence ID" value="OMO89116"/>
    <property type="gene ID" value="CCACVL1_08012"/>
</dbReference>
<accession>A0A1R3J2V9</accession>
<dbReference type="EMBL" id="AWWV01008824">
    <property type="protein sequence ID" value="OMO89116.1"/>
    <property type="molecule type" value="Genomic_DNA"/>
</dbReference>
<dbReference type="AlphaFoldDB" id="A0A1R3J2V9"/>
<comment type="caution">
    <text evidence="1">The sequence shown here is derived from an EMBL/GenBank/DDBJ whole genome shotgun (WGS) entry which is preliminary data.</text>
</comment>
<evidence type="ECO:0000313" key="3">
    <source>
        <dbReference type="Proteomes" id="UP000188268"/>
    </source>
</evidence>
<reference evidence="1 3" key="1">
    <citation type="submission" date="2013-09" db="EMBL/GenBank/DDBJ databases">
        <title>Corchorus capsularis genome sequencing.</title>
        <authorList>
            <person name="Alam M."/>
            <person name="Haque M.S."/>
            <person name="Islam M.S."/>
            <person name="Emdad E.M."/>
            <person name="Islam M.M."/>
            <person name="Ahmed B."/>
            <person name="Halim A."/>
            <person name="Hossen Q.M.M."/>
            <person name="Hossain M.Z."/>
            <person name="Ahmed R."/>
            <person name="Khan M.M."/>
            <person name="Islam R."/>
            <person name="Rashid M.M."/>
            <person name="Khan S.A."/>
            <person name="Rahman M.S."/>
            <person name="Alam M."/>
        </authorList>
    </citation>
    <scope>NUCLEOTIDE SEQUENCE [LARGE SCALE GENOMIC DNA]</scope>
    <source>
        <strain evidence="3">cv. CVL-1</strain>
        <tissue evidence="1">Whole seedling</tissue>
    </source>
</reference>
<evidence type="ECO:0000313" key="2">
    <source>
        <dbReference type="EMBL" id="OMO92685.1"/>
    </source>
</evidence>
<dbReference type="Proteomes" id="UP000188268">
    <property type="component" value="Unassembled WGS sequence"/>
</dbReference>
<dbReference type="EMBL" id="AWWV01008164">
    <property type="protein sequence ID" value="OMO92685.1"/>
    <property type="molecule type" value="Genomic_DNA"/>
</dbReference>
<dbReference type="Gramene" id="OMO92685">
    <property type="protein sequence ID" value="OMO92685"/>
    <property type="gene ID" value="CCACVL1_06784"/>
</dbReference>
<evidence type="ECO:0000313" key="1">
    <source>
        <dbReference type="EMBL" id="OMO89116.1"/>
    </source>
</evidence>
<sequence length="21" mass="2558">MVDRGREKRFVEEKGTVGMWF</sequence>
<protein>
    <submittedName>
        <fullName evidence="1">Uncharacterized protein</fullName>
    </submittedName>
</protein>
<organism evidence="1 3">
    <name type="scientific">Corchorus capsularis</name>
    <name type="common">Jute</name>
    <dbReference type="NCBI Taxonomy" id="210143"/>
    <lineage>
        <taxon>Eukaryota</taxon>
        <taxon>Viridiplantae</taxon>
        <taxon>Streptophyta</taxon>
        <taxon>Embryophyta</taxon>
        <taxon>Tracheophyta</taxon>
        <taxon>Spermatophyta</taxon>
        <taxon>Magnoliopsida</taxon>
        <taxon>eudicotyledons</taxon>
        <taxon>Gunneridae</taxon>
        <taxon>Pentapetalae</taxon>
        <taxon>rosids</taxon>
        <taxon>malvids</taxon>
        <taxon>Malvales</taxon>
        <taxon>Malvaceae</taxon>
        <taxon>Grewioideae</taxon>
        <taxon>Apeibeae</taxon>
        <taxon>Corchorus</taxon>
    </lineage>
</organism>